<dbReference type="Proteomes" id="UP000294655">
    <property type="component" value="Segment"/>
</dbReference>
<reference evidence="2 3" key="1">
    <citation type="submission" date="2019-02" db="EMBL/GenBank/DDBJ databases">
        <authorList>
            <person name="He Y."/>
            <person name="Shi H."/>
            <person name="Li J."/>
            <person name="Sun Y."/>
        </authorList>
    </citation>
    <scope>NUCLEOTIDE SEQUENCE [LARGE SCALE GENOMIC DNA]</scope>
</reference>
<keyword evidence="1" id="KW-0472">Membrane</keyword>
<name>A0A482IDX4_9CAUD</name>
<keyword evidence="1" id="KW-0812">Transmembrane</keyword>
<keyword evidence="1" id="KW-1133">Transmembrane helix</keyword>
<accession>A0A482IDX4</accession>
<dbReference type="RefSeq" id="YP_009844593.1">
    <property type="nucleotide sequence ID" value="NC_048755.1"/>
</dbReference>
<evidence type="ECO:0000313" key="3">
    <source>
        <dbReference type="Proteomes" id="UP000294655"/>
    </source>
</evidence>
<protein>
    <submittedName>
        <fullName evidence="2">Uncharacterized protein</fullName>
    </submittedName>
</protein>
<dbReference type="KEGG" id="vg:55614917"/>
<feature type="transmembrane region" description="Helical" evidence="1">
    <location>
        <begin position="12"/>
        <end position="43"/>
    </location>
</feature>
<organism evidence="2 3">
    <name type="scientific">Stenotrophomonas phage YB07</name>
    <dbReference type="NCBI Taxonomy" id="2555548"/>
    <lineage>
        <taxon>Viruses</taxon>
        <taxon>Duplodnaviria</taxon>
        <taxon>Heunggongvirae</taxon>
        <taxon>Uroviricota</taxon>
        <taxon>Caudoviricetes</taxon>
        <taxon>Menderavirus</taxon>
        <taxon>Menderavirus IMESM1</taxon>
    </lineage>
</organism>
<dbReference type="GeneID" id="55614917"/>
<sequence>MIRFLRDTWSILLAVLFIVAGFQLHIPTLFFCGIVIMLLDFAYHEYRLPRRK</sequence>
<dbReference type="EMBL" id="MK580972">
    <property type="protein sequence ID" value="QBP06443.1"/>
    <property type="molecule type" value="Genomic_DNA"/>
</dbReference>
<proteinExistence type="predicted"/>
<evidence type="ECO:0000313" key="2">
    <source>
        <dbReference type="EMBL" id="QBP06443.1"/>
    </source>
</evidence>
<evidence type="ECO:0000256" key="1">
    <source>
        <dbReference type="SAM" id="Phobius"/>
    </source>
</evidence>